<feature type="coiled-coil region" evidence="5">
    <location>
        <begin position="484"/>
        <end position="560"/>
    </location>
</feature>
<dbReference type="PROSITE" id="PS50945">
    <property type="entry name" value="I_LWEQ"/>
    <property type="match status" value="1"/>
</dbReference>
<dbReference type="Pfam" id="PF07651">
    <property type="entry name" value="ANTH"/>
    <property type="match status" value="1"/>
</dbReference>
<evidence type="ECO:0000259" key="6">
    <source>
        <dbReference type="PROSITE" id="PS50942"/>
    </source>
</evidence>
<dbReference type="Proteomes" id="UP000515164">
    <property type="component" value="Unplaced"/>
</dbReference>
<dbReference type="GO" id="GO:0035615">
    <property type="term" value="F:clathrin adaptor activity"/>
    <property type="evidence" value="ECO:0007669"/>
    <property type="project" value="TreeGrafter"/>
</dbReference>
<dbReference type="Gene3D" id="1.20.1410.10">
    <property type="entry name" value="I/LWEQ domain"/>
    <property type="match status" value="1"/>
</dbReference>
<dbReference type="GO" id="GO:0007015">
    <property type="term" value="P:actin filament organization"/>
    <property type="evidence" value="ECO:0007669"/>
    <property type="project" value="TreeGrafter"/>
</dbReference>
<dbReference type="GeneID" id="117215769"/>
<feature type="coiled-coil region" evidence="5">
    <location>
        <begin position="330"/>
        <end position="357"/>
    </location>
</feature>
<dbReference type="GO" id="GO:0006897">
    <property type="term" value="P:endocytosis"/>
    <property type="evidence" value="ECO:0007669"/>
    <property type="project" value="InterPro"/>
</dbReference>
<proteinExistence type="inferred from homology"/>
<keyword evidence="4" id="KW-0009">Actin-binding</keyword>
<dbReference type="PANTHER" id="PTHR10407:SF15">
    <property type="entry name" value="HUNTINGTIN INTERACTING PROTEIN 1"/>
    <property type="match status" value="1"/>
</dbReference>
<sequence>MTGVVPLTDKQLHQLSISIGKAVNPTETPVKEKHVRSAIIGTHQEKGGAIFWTYMLRQPLQENQIVAWKFCHVLHKILREGHEKVIPDSQRYRKRLEDLGKLWQHLREGYGPLIQLYIRLLITKLDFHKRNPRIPGNLQVTPEELESIGENDINVYFQMSVEMFDYMDDILNLQRAVTTSLKNTPSNSMTVSGQCRLAPLIPCVLDASQLYDYCVKILFKLHGALPADTLAGHRDRFSKQFQELKKFYNTVKQRQYFKHLITIPALPENPPNFLIQSEFRAYVTPIVVLPPEESLDSDTVVDLIDTSDTSSLPGDQLDSTRNGSISPDAIAERESLIDHLQQEINRQRQELHRVLTDHQRIVGDLQIRVTQLESDLILKGNEIEQEKQVNQDFVKQKADMMVKVHESEEKYKILQEKFQKLKDAYSKFRDEHINLIRKKAEVDKQLGMLKMSQQQAERRTFEAERRLEELIQGQAITEQEARKAVEAQHDLDDVKQQLNDAKTENLALIAKNDFITSEKTALEGDLHDLLAQKEELDLKIEKLEVEAERCRNEMNTYTHTMLHELLLNCISEAEDIMQYSLSAIDNPAMSDLTCTSQYLEKLEDPILKSLDTLDAAYTGYVCDTTNGKVLIKSAIHVAYILGLYIIHAKSTSNTTSNIALGDKLTDECKQLGLQSLTMFNHIREKSPVTVGQINEVKQQFKKVCDLAATLSNGQGTVEVIGNLVEMELLSMDKAIEEAANRIQDMIEKSRAADSGLKLEVNGKILDSCTELMKCIRMLVKKSRLLQAEIVEQGKGTASATEFYKRNHQWSEGLISAAKAVAMGANLLLEAADKVVAGNGKFEQLVVASQGIAASTAQLVVASRVKANRNSSNLAALSEASRDVTQATGSVVATAKSCSQLVEENDDLDISGLTLHQAKRLEMEAQVHVLELEQALETERLRLAALRRYHYQLEGEKE</sequence>
<dbReference type="GO" id="GO:0051015">
    <property type="term" value="F:actin filament binding"/>
    <property type="evidence" value="ECO:0007669"/>
    <property type="project" value="TreeGrafter"/>
</dbReference>
<feature type="coiled-coil region" evidence="5">
    <location>
        <begin position="397"/>
        <end position="431"/>
    </location>
</feature>
<keyword evidence="8" id="KW-1185">Reference proteome</keyword>
<dbReference type="GO" id="GO:0080025">
    <property type="term" value="F:phosphatidylinositol-3,5-bisphosphate binding"/>
    <property type="evidence" value="ECO:0007669"/>
    <property type="project" value="TreeGrafter"/>
</dbReference>
<dbReference type="Pfam" id="PF01608">
    <property type="entry name" value="I_LWEQ"/>
    <property type="match status" value="1"/>
</dbReference>
<evidence type="ECO:0000256" key="1">
    <source>
        <dbReference type="ARBA" id="ARBA00004496"/>
    </source>
</evidence>
<dbReference type="GO" id="GO:0030136">
    <property type="term" value="C:clathrin-coated vesicle"/>
    <property type="evidence" value="ECO:0007669"/>
    <property type="project" value="TreeGrafter"/>
</dbReference>
<evidence type="ECO:0000256" key="2">
    <source>
        <dbReference type="ARBA" id="ARBA00010135"/>
    </source>
</evidence>
<evidence type="ECO:0000256" key="5">
    <source>
        <dbReference type="SAM" id="Coils"/>
    </source>
</evidence>
<dbReference type="InterPro" id="IPR008942">
    <property type="entry name" value="ENTH_VHS"/>
</dbReference>
<gene>
    <name evidence="9" type="primary">LOC117215769</name>
</gene>
<reference evidence="9" key="1">
    <citation type="submission" date="2025-08" db="UniProtKB">
        <authorList>
            <consortium name="RefSeq"/>
        </authorList>
    </citation>
    <scope>IDENTIFICATION</scope>
    <source>
        <tissue evidence="9">Muscle</tissue>
    </source>
</reference>
<dbReference type="CDD" id="cd17006">
    <property type="entry name" value="ANTH_N_HIP1_like"/>
    <property type="match status" value="1"/>
</dbReference>
<dbReference type="SMART" id="SM00307">
    <property type="entry name" value="ILWEQ"/>
    <property type="match status" value="1"/>
</dbReference>
<evidence type="ECO:0000313" key="8">
    <source>
        <dbReference type="Proteomes" id="UP000515164"/>
    </source>
</evidence>
<comment type="similarity">
    <text evidence="2">Belongs to the SLA2 family.</text>
</comment>
<dbReference type="GO" id="GO:0030864">
    <property type="term" value="C:cortical actin cytoskeleton"/>
    <property type="evidence" value="ECO:0007669"/>
    <property type="project" value="TreeGrafter"/>
</dbReference>
<evidence type="ECO:0000256" key="3">
    <source>
        <dbReference type="ARBA" id="ARBA00022490"/>
    </source>
</evidence>
<dbReference type="RefSeq" id="XP_033318128.1">
    <property type="nucleotide sequence ID" value="XM_033462237.1"/>
</dbReference>
<dbReference type="PANTHER" id="PTHR10407">
    <property type="entry name" value="HUNTINGTIN INTERACTING PROTEIN 1"/>
    <property type="match status" value="1"/>
</dbReference>
<dbReference type="PROSITE" id="PS50942">
    <property type="entry name" value="ENTH"/>
    <property type="match status" value="1"/>
</dbReference>
<comment type="subcellular location">
    <subcellularLocation>
        <location evidence="1">Cytoplasm</location>
    </subcellularLocation>
</comment>
<protein>
    <submittedName>
        <fullName evidence="9">Huntingtin-interacting protein 1 isoform X1</fullName>
    </submittedName>
</protein>
<accession>A0A6P8NAK1</accession>
<dbReference type="GO" id="GO:0043325">
    <property type="term" value="F:phosphatidylinositol-3,4-bisphosphate binding"/>
    <property type="evidence" value="ECO:0007669"/>
    <property type="project" value="TreeGrafter"/>
</dbReference>
<evidence type="ECO:0000259" key="7">
    <source>
        <dbReference type="PROSITE" id="PS50945"/>
    </source>
</evidence>
<dbReference type="InterPro" id="IPR035964">
    <property type="entry name" value="I/LWEQ_dom_sf"/>
</dbReference>
<dbReference type="SUPFAM" id="SSF109885">
    <property type="entry name" value="I/LWEQ domain"/>
    <property type="match status" value="1"/>
</dbReference>
<dbReference type="AlphaFoldDB" id="A0A6P8NAK1"/>
<dbReference type="SUPFAM" id="SSF48464">
    <property type="entry name" value="ENTH/VHS domain"/>
    <property type="match status" value="1"/>
</dbReference>
<keyword evidence="5" id="KW-0175">Coiled coil</keyword>
<organism evidence="8 9">
    <name type="scientific">Bombus bifarius</name>
    <dbReference type="NCBI Taxonomy" id="103933"/>
    <lineage>
        <taxon>Eukaryota</taxon>
        <taxon>Metazoa</taxon>
        <taxon>Ecdysozoa</taxon>
        <taxon>Arthropoda</taxon>
        <taxon>Hexapoda</taxon>
        <taxon>Insecta</taxon>
        <taxon>Pterygota</taxon>
        <taxon>Neoptera</taxon>
        <taxon>Endopterygota</taxon>
        <taxon>Hymenoptera</taxon>
        <taxon>Apocrita</taxon>
        <taxon>Aculeata</taxon>
        <taxon>Apoidea</taxon>
        <taxon>Anthophila</taxon>
        <taxon>Apidae</taxon>
        <taxon>Bombus</taxon>
        <taxon>Pyrobombus</taxon>
    </lineage>
</organism>
<dbReference type="FunFam" id="1.25.40.90:FF:000012">
    <property type="entry name" value="Huntingtin interacting protein 1-related"/>
    <property type="match status" value="1"/>
</dbReference>
<dbReference type="SMART" id="SM00273">
    <property type="entry name" value="ENTH"/>
    <property type="match status" value="1"/>
</dbReference>
<dbReference type="InterPro" id="IPR002558">
    <property type="entry name" value="ILWEQ_dom"/>
</dbReference>
<dbReference type="FunFam" id="1.20.1410.10:FF:000006">
    <property type="entry name" value="Huntingtin interacting protein"/>
    <property type="match status" value="1"/>
</dbReference>
<dbReference type="GO" id="GO:0032051">
    <property type="term" value="F:clathrin light chain binding"/>
    <property type="evidence" value="ECO:0007669"/>
    <property type="project" value="TreeGrafter"/>
</dbReference>
<dbReference type="GO" id="GO:0048268">
    <property type="term" value="P:clathrin coat assembly"/>
    <property type="evidence" value="ECO:0007669"/>
    <property type="project" value="TreeGrafter"/>
</dbReference>
<dbReference type="Gene3D" id="1.20.5.1700">
    <property type="match status" value="1"/>
</dbReference>
<keyword evidence="3" id="KW-0963">Cytoplasm</keyword>
<feature type="domain" description="ENTH" evidence="6">
    <location>
        <begin position="7"/>
        <end position="135"/>
    </location>
</feature>
<dbReference type="Gene3D" id="1.25.40.90">
    <property type="match status" value="1"/>
</dbReference>
<dbReference type="KEGG" id="bbif:117215769"/>
<name>A0A6P8NAK1_9HYME</name>
<dbReference type="InterPro" id="IPR013809">
    <property type="entry name" value="ENTH"/>
</dbReference>
<dbReference type="InterPro" id="IPR011417">
    <property type="entry name" value="ANTH_dom"/>
</dbReference>
<dbReference type="CTD" id="3092"/>
<dbReference type="InterPro" id="IPR030224">
    <property type="entry name" value="Sla2_fam"/>
</dbReference>
<evidence type="ECO:0000313" key="9">
    <source>
        <dbReference type="RefSeq" id="XP_033318128.1"/>
    </source>
</evidence>
<evidence type="ECO:0000256" key="4">
    <source>
        <dbReference type="ARBA" id="ARBA00023203"/>
    </source>
</evidence>
<feature type="domain" description="I/LWEQ" evidence="7">
    <location>
        <begin position="712"/>
        <end position="953"/>
    </location>
</feature>